<name>A0ACB9BQS3_CICIN</name>
<comment type="caution">
    <text evidence="1">The sequence shown here is derived from an EMBL/GenBank/DDBJ whole genome shotgun (WGS) entry which is preliminary data.</text>
</comment>
<gene>
    <name evidence="1" type="ORF">L2E82_36170</name>
</gene>
<protein>
    <submittedName>
        <fullName evidence="1">Uncharacterized protein</fullName>
    </submittedName>
</protein>
<evidence type="ECO:0000313" key="1">
    <source>
        <dbReference type="EMBL" id="KAI3724396.1"/>
    </source>
</evidence>
<dbReference type="EMBL" id="CM042014">
    <property type="protein sequence ID" value="KAI3724396.1"/>
    <property type="molecule type" value="Genomic_DNA"/>
</dbReference>
<keyword evidence="2" id="KW-1185">Reference proteome</keyword>
<proteinExistence type="predicted"/>
<sequence>MVDFVEGEKIVDLTQAAHVSMFLGKAGSIGLLVLDTLGSSITSFNSDNEFELNLTPKESKVQILAFEVANTIVKGSNLMQSLSKENIQILKMEIFNSEGVQLLVSTDINELLSIAAADKREEYEVFSREVVRFGDMSKDPQWHNLDRFFARLDFSSVTNTRLREEAEIAMQELSNLAQHTFELYHEFHALDRIEQLYQRKIEEVGSPQLPRKGKSFMILQNELKNQRKLVRNLKKKSLWSKSLAEIMEKLVDVVIFINQAVSVVFEEDAASENGTEVTRINERLGVAGLALHYANLITQINNMASRPTCLPSNIRDTLFNGLPASVKAGLRSGLKGLDSKKVMTMPQIKSEMEKTLHWLVPIATDTTKAHQCFGCVGEWANTGFEFGQKTNNIIRLQTLYHADKQKMDRYILDLIIYLHCLISHVSYRDKVPKCTPARSPPTLNWTKLHRKQIEISLEEKNLLEEVTKRRTVVPGESKSQELVMVKKKRAEVFVSSRSMGSSPKMDLKYANANMLELDVLDGLGTIF</sequence>
<dbReference type="Proteomes" id="UP001055811">
    <property type="component" value="Linkage Group LG06"/>
</dbReference>
<accession>A0ACB9BQS3</accession>
<evidence type="ECO:0000313" key="2">
    <source>
        <dbReference type="Proteomes" id="UP001055811"/>
    </source>
</evidence>
<reference evidence="2" key="1">
    <citation type="journal article" date="2022" name="Mol. Ecol. Resour.">
        <title>The genomes of chicory, endive, great burdock and yacon provide insights into Asteraceae palaeo-polyploidization history and plant inulin production.</title>
        <authorList>
            <person name="Fan W."/>
            <person name="Wang S."/>
            <person name="Wang H."/>
            <person name="Wang A."/>
            <person name="Jiang F."/>
            <person name="Liu H."/>
            <person name="Zhao H."/>
            <person name="Xu D."/>
            <person name="Zhang Y."/>
        </authorList>
    </citation>
    <scope>NUCLEOTIDE SEQUENCE [LARGE SCALE GENOMIC DNA]</scope>
    <source>
        <strain evidence="2">cv. Punajuju</strain>
    </source>
</reference>
<reference evidence="1 2" key="2">
    <citation type="journal article" date="2022" name="Mol. Ecol. Resour.">
        <title>The genomes of chicory, endive, great burdock and yacon provide insights into Asteraceae paleo-polyploidization history and plant inulin production.</title>
        <authorList>
            <person name="Fan W."/>
            <person name="Wang S."/>
            <person name="Wang H."/>
            <person name="Wang A."/>
            <person name="Jiang F."/>
            <person name="Liu H."/>
            <person name="Zhao H."/>
            <person name="Xu D."/>
            <person name="Zhang Y."/>
        </authorList>
    </citation>
    <scope>NUCLEOTIDE SEQUENCE [LARGE SCALE GENOMIC DNA]</scope>
    <source>
        <strain evidence="2">cv. Punajuju</strain>
        <tissue evidence="1">Leaves</tissue>
    </source>
</reference>
<organism evidence="1 2">
    <name type="scientific">Cichorium intybus</name>
    <name type="common">Chicory</name>
    <dbReference type="NCBI Taxonomy" id="13427"/>
    <lineage>
        <taxon>Eukaryota</taxon>
        <taxon>Viridiplantae</taxon>
        <taxon>Streptophyta</taxon>
        <taxon>Embryophyta</taxon>
        <taxon>Tracheophyta</taxon>
        <taxon>Spermatophyta</taxon>
        <taxon>Magnoliopsida</taxon>
        <taxon>eudicotyledons</taxon>
        <taxon>Gunneridae</taxon>
        <taxon>Pentapetalae</taxon>
        <taxon>asterids</taxon>
        <taxon>campanulids</taxon>
        <taxon>Asterales</taxon>
        <taxon>Asteraceae</taxon>
        <taxon>Cichorioideae</taxon>
        <taxon>Cichorieae</taxon>
        <taxon>Cichoriinae</taxon>
        <taxon>Cichorium</taxon>
    </lineage>
</organism>